<feature type="chain" id="PRO_5026847621" evidence="1">
    <location>
        <begin position="18"/>
        <end position="143"/>
    </location>
</feature>
<name>A0A6M2E3G0_XENCH</name>
<protein>
    <submittedName>
        <fullName evidence="2">Putative secreted protein</fullName>
    </submittedName>
</protein>
<dbReference type="AlphaFoldDB" id="A0A6M2E3G0"/>
<evidence type="ECO:0000256" key="1">
    <source>
        <dbReference type="SAM" id="SignalP"/>
    </source>
</evidence>
<reference evidence="2" key="1">
    <citation type="submission" date="2020-03" db="EMBL/GenBank/DDBJ databases">
        <title>Transcriptomic Profiling of the Digestive Tract of the Rat Flea, Xenopsylla cheopis, Following Blood Feeding and Infection with Yersinia pestis.</title>
        <authorList>
            <person name="Bland D.M."/>
            <person name="Martens C.A."/>
            <person name="Virtaneva K."/>
            <person name="Kanakabandi K."/>
            <person name="Long D."/>
            <person name="Rosenke R."/>
            <person name="Saturday G.A."/>
            <person name="Hoyt F.H."/>
            <person name="Bruno D.P."/>
            <person name="Ribeiro J.M.C."/>
            <person name="Hinnebusch J."/>
        </authorList>
    </citation>
    <scope>NUCLEOTIDE SEQUENCE</scope>
</reference>
<dbReference type="InterPro" id="IPR029058">
    <property type="entry name" value="AB_hydrolase_fold"/>
</dbReference>
<feature type="signal peptide" evidence="1">
    <location>
        <begin position="1"/>
        <end position="17"/>
    </location>
</feature>
<dbReference type="EMBL" id="GIIL01007781">
    <property type="protein sequence ID" value="NOV51507.1"/>
    <property type="molecule type" value="Transcribed_RNA"/>
</dbReference>
<dbReference type="Gene3D" id="3.40.50.1820">
    <property type="entry name" value="alpha/beta hydrolase"/>
    <property type="match status" value="1"/>
</dbReference>
<sequence length="143" mass="16295">MLSLSILFIFLFVGANGTPIDFNEDEINDREYMFFPDGNGNLHLIHLKEDQYEPTLKFSVANHVHFLLFTRKNPEKSQELIFDNVTSIINSNFDPQKNTIVIAHGWSSDATSPVNELIRKVRVVVAQKKLEFGHGQKPTVLPV</sequence>
<keyword evidence="1" id="KW-0732">Signal</keyword>
<dbReference type="SUPFAM" id="SSF53474">
    <property type="entry name" value="alpha/beta-Hydrolases"/>
    <property type="match status" value="1"/>
</dbReference>
<accession>A0A6M2E3G0</accession>
<proteinExistence type="predicted"/>
<organism evidence="2">
    <name type="scientific">Xenopsylla cheopis</name>
    <name type="common">Oriental rat flea</name>
    <name type="synonym">Pulex cheopis</name>
    <dbReference type="NCBI Taxonomy" id="163159"/>
    <lineage>
        <taxon>Eukaryota</taxon>
        <taxon>Metazoa</taxon>
        <taxon>Ecdysozoa</taxon>
        <taxon>Arthropoda</taxon>
        <taxon>Hexapoda</taxon>
        <taxon>Insecta</taxon>
        <taxon>Pterygota</taxon>
        <taxon>Neoptera</taxon>
        <taxon>Endopterygota</taxon>
        <taxon>Siphonaptera</taxon>
        <taxon>Pulicidae</taxon>
        <taxon>Xenopsyllinae</taxon>
        <taxon>Xenopsylla</taxon>
    </lineage>
</organism>
<evidence type="ECO:0000313" key="2">
    <source>
        <dbReference type="EMBL" id="NOV51507.1"/>
    </source>
</evidence>